<evidence type="ECO:0000256" key="1">
    <source>
        <dbReference type="SAM" id="MobiDB-lite"/>
    </source>
</evidence>
<feature type="compositionally biased region" description="Basic and acidic residues" evidence="1">
    <location>
        <begin position="258"/>
        <end position="278"/>
    </location>
</feature>
<protein>
    <submittedName>
        <fullName evidence="2">Uncharacterized protein</fullName>
    </submittedName>
</protein>
<reference evidence="2" key="1">
    <citation type="submission" date="2022-01" db="EMBL/GenBank/DDBJ databases">
        <authorList>
            <person name="King R."/>
        </authorList>
    </citation>
    <scope>NUCLEOTIDE SEQUENCE</scope>
</reference>
<accession>A0A9N9SQD9</accession>
<dbReference type="Proteomes" id="UP001153709">
    <property type="component" value="Chromosome 1"/>
</dbReference>
<feature type="region of interest" description="Disordered" evidence="1">
    <location>
        <begin position="87"/>
        <end position="106"/>
    </location>
</feature>
<dbReference type="AlphaFoldDB" id="A0A9N9SQD9"/>
<feature type="region of interest" description="Disordered" evidence="1">
    <location>
        <begin position="158"/>
        <end position="203"/>
    </location>
</feature>
<dbReference type="EMBL" id="OU898276">
    <property type="protein sequence ID" value="CAG9827159.1"/>
    <property type="molecule type" value="Genomic_DNA"/>
</dbReference>
<sequence length="667" mass="80508">MLPFEKLICSKSVWIIFICLTSTTFGFLENLSRNDINRRNVRGSRASVESFVEEMPFRKDTRGQVNEKDRIYENLYDRRSFRTGTDRFTNRNTDIQPDRLNHNWNDERGALNDRDLLTPATGITITIRSVPNERRSRDVRIDEEQRVRSINNRPERLFRDDRRSRSTRENKVQRESREDNLSDDRMKNIRENQPKSLNIRKENMFRETLSRENRQQDQYIRQVTSRNNRQRELRKNYDRRLKNRDQRVERNMGASQERVNEQRQLQERRKETQVRNYREQSHERILKLRNEDFSASRYEQNLLNSGRRIENRQRNIENYERSQEKRERILEGTFSYNQYNNLNENRKGHQEKRTTFKTTINARSLRNRSTRRFRNSQERSIERVPNSYRDPNQHHVERRISDRDLRSVRYSITRNNRSNGYHSMQFLDANMNEIRQNRERNVNIASKDRLDLYREHEERNQRERERQFAIEHIHHGYIDRSRYSRRYGESHYRYDNAYSRNFNMPSWSIRNLPLRASLARSDSARQATEARPNSGISEQETSTCISVQRNIKKQIPIQRNIRENDARVKNLTKQTRDALAVSLSHNSIEIRSVPVVKFLPNSRRYAEEHIDVQYHKHNFRFDVLVNVIQVILGVYLIGQILAHSSKKKSSGLYKIFPTLSAIKEKLE</sequence>
<dbReference type="OrthoDB" id="6784762at2759"/>
<feature type="compositionally biased region" description="Basic and acidic residues" evidence="1">
    <location>
        <begin position="96"/>
        <end position="106"/>
    </location>
</feature>
<organism evidence="2 3">
    <name type="scientific">Diabrotica balteata</name>
    <name type="common">Banded cucumber beetle</name>
    <dbReference type="NCBI Taxonomy" id="107213"/>
    <lineage>
        <taxon>Eukaryota</taxon>
        <taxon>Metazoa</taxon>
        <taxon>Ecdysozoa</taxon>
        <taxon>Arthropoda</taxon>
        <taxon>Hexapoda</taxon>
        <taxon>Insecta</taxon>
        <taxon>Pterygota</taxon>
        <taxon>Neoptera</taxon>
        <taxon>Endopterygota</taxon>
        <taxon>Coleoptera</taxon>
        <taxon>Polyphaga</taxon>
        <taxon>Cucujiformia</taxon>
        <taxon>Chrysomeloidea</taxon>
        <taxon>Chrysomelidae</taxon>
        <taxon>Galerucinae</taxon>
        <taxon>Diabroticina</taxon>
        <taxon>Diabroticites</taxon>
        <taxon>Diabrotica</taxon>
    </lineage>
</organism>
<proteinExistence type="predicted"/>
<evidence type="ECO:0000313" key="3">
    <source>
        <dbReference type="Proteomes" id="UP001153709"/>
    </source>
</evidence>
<name>A0A9N9SQD9_DIABA</name>
<evidence type="ECO:0000313" key="2">
    <source>
        <dbReference type="EMBL" id="CAG9827159.1"/>
    </source>
</evidence>
<gene>
    <name evidence="2" type="ORF">DIABBA_LOCUS1191</name>
</gene>
<keyword evidence="3" id="KW-1185">Reference proteome</keyword>
<feature type="region of interest" description="Disordered" evidence="1">
    <location>
        <begin position="244"/>
        <end position="278"/>
    </location>
</feature>